<feature type="chain" id="PRO_5017257201" description="BspA family leucine-rich repeat surface protein" evidence="1">
    <location>
        <begin position="25"/>
        <end position="268"/>
    </location>
</feature>
<dbReference type="EMBL" id="NRJG01000213">
    <property type="protein sequence ID" value="RIY34361.1"/>
    <property type="molecule type" value="Genomic_DNA"/>
</dbReference>
<evidence type="ECO:0000313" key="3">
    <source>
        <dbReference type="Proteomes" id="UP000265916"/>
    </source>
</evidence>
<dbReference type="NCBIfam" id="TIGR02167">
    <property type="entry name" value="Liste_lipo_26"/>
    <property type="match status" value="1"/>
</dbReference>
<keyword evidence="1" id="KW-0732">Signal</keyword>
<evidence type="ECO:0000256" key="1">
    <source>
        <dbReference type="SAM" id="SignalP"/>
    </source>
</evidence>
<reference evidence="2 3" key="1">
    <citation type="submission" date="2017-08" db="EMBL/GenBank/DDBJ databases">
        <title>Reclassification of Bisgaard taxon 37 and 44.</title>
        <authorList>
            <person name="Christensen H."/>
        </authorList>
    </citation>
    <scope>NUCLEOTIDE SEQUENCE [LARGE SCALE GENOMIC DNA]</scope>
    <source>
        <strain evidence="2 3">111</strain>
    </source>
</reference>
<feature type="signal peptide" evidence="1">
    <location>
        <begin position="1"/>
        <end position="24"/>
    </location>
</feature>
<dbReference type="InterPro" id="IPR005046">
    <property type="entry name" value="DUF285"/>
</dbReference>
<name>A0A3A1Y9Z4_9GAMM</name>
<evidence type="ECO:0008006" key="4">
    <source>
        <dbReference type="Google" id="ProtNLM"/>
    </source>
</evidence>
<protein>
    <recommendedName>
        <fullName evidence="4">BspA family leucine-rich repeat surface protein</fullName>
    </recommendedName>
</protein>
<feature type="non-terminal residue" evidence="2">
    <location>
        <position position="268"/>
    </location>
</feature>
<proteinExistence type="predicted"/>
<accession>A0A3A1Y9Z4</accession>
<dbReference type="InterPro" id="IPR011889">
    <property type="entry name" value="Liste_lipo_26"/>
</dbReference>
<evidence type="ECO:0000313" key="2">
    <source>
        <dbReference type="EMBL" id="RIY34361.1"/>
    </source>
</evidence>
<gene>
    <name evidence="2" type="ORF">CKF58_08235</name>
</gene>
<sequence length="268" mass="30705">MLSISLLLSLIVWSCLTLDSITTAAQNAVKTTQNLFSNKEVFKDILYSDLPAKYKYKDLAKENITIKITNDRVLRKFIHDYVGIVGLEVDLNFIDVSELTSLRKVFINKPDDKDRFYNQTQNAGYFNGDISRWDTKNVTILEATFAFNEEFQGDISKWDVSNVTNMQGTFMASSFNGDISRWDVSNVLSMGGIFLSSHFNGDISHWNVKKVRIFEFAFNYSYFSKDLSNWDISNATIFTCALPERYFLSSTYKSWVSKNINAINAVMT</sequence>
<dbReference type="OrthoDB" id="5855837at2"/>
<organism evidence="2 3">
    <name type="scientific">Psittacicella hinzii</name>
    <dbReference type="NCBI Taxonomy" id="2028575"/>
    <lineage>
        <taxon>Bacteria</taxon>
        <taxon>Pseudomonadati</taxon>
        <taxon>Pseudomonadota</taxon>
        <taxon>Gammaproteobacteria</taxon>
        <taxon>Pasteurellales</taxon>
        <taxon>Psittacicellaceae</taxon>
        <taxon>Psittacicella</taxon>
    </lineage>
</organism>
<dbReference type="RefSeq" id="WP_119532788.1">
    <property type="nucleotide sequence ID" value="NZ_NRJG01000213.1"/>
</dbReference>
<dbReference type="Proteomes" id="UP000265916">
    <property type="component" value="Unassembled WGS sequence"/>
</dbReference>
<comment type="caution">
    <text evidence="2">The sequence shown here is derived from an EMBL/GenBank/DDBJ whole genome shotgun (WGS) entry which is preliminary data.</text>
</comment>
<dbReference type="Pfam" id="PF03382">
    <property type="entry name" value="DUF285"/>
    <property type="match status" value="1"/>
</dbReference>
<keyword evidence="3" id="KW-1185">Reference proteome</keyword>
<dbReference type="AlphaFoldDB" id="A0A3A1Y9Z4"/>